<protein>
    <submittedName>
        <fullName evidence="2">Uncharacterized protein</fullName>
    </submittedName>
</protein>
<dbReference type="EMBL" id="JAUTXT010000047">
    <property type="protein sequence ID" value="KAK3671067.1"/>
    <property type="molecule type" value="Genomic_DNA"/>
</dbReference>
<organism evidence="2 3">
    <name type="scientific">Recurvomyces mirabilis</name>
    <dbReference type="NCBI Taxonomy" id="574656"/>
    <lineage>
        <taxon>Eukaryota</taxon>
        <taxon>Fungi</taxon>
        <taxon>Dikarya</taxon>
        <taxon>Ascomycota</taxon>
        <taxon>Pezizomycotina</taxon>
        <taxon>Dothideomycetes</taxon>
        <taxon>Dothideomycetidae</taxon>
        <taxon>Mycosphaerellales</taxon>
        <taxon>Teratosphaeriaceae</taxon>
        <taxon>Recurvomyces</taxon>
    </lineage>
</organism>
<gene>
    <name evidence="2" type="ORF">LTR78_009028</name>
</gene>
<accession>A0AAE0TSD2</accession>
<dbReference type="Proteomes" id="UP001274830">
    <property type="component" value="Unassembled WGS sequence"/>
</dbReference>
<evidence type="ECO:0000256" key="1">
    <source>
        <dbReference type="SAM" id="MobiDB-lite"/>
    </source>
</evidence>
<feature type="compositionally biased region" description="Acidic residues" evidence="1">
    <location>
        <begin position="81"/>
        <end position="99"/>
    </location>
</feature>
<feature type="region of interest" description="Disordered" evidence="1">
    <location>
        <begin position="1"/>
        <end position="101"/>
    </location>
</feature>
<dbReference type="AlphaFoldDB" id="A0AAE0TSD2"/>
<feature type="compositionally biased region" description="Basic and acidic residues" evidence="1">
    <location>
        <begin position="62"/>
        <end position="80"/>
    </location>
</feature>
<feature type="compositionally biased region" description="Basic and acidic residues" evidence="1">
    <location>
        <begin position="14"/>
        <end position="24"/>
    </location>
</feature>
<keyword evidence="3" id="KW-1185">Reference proteome</keyword>
<proteinExistence type="predicted"/>
<name>A0AAE0TSD2_9PEZI</name>
<evidence type="ECO:0000313" key="2">
    <source>
        <dbReference type="EMBL" id="KAK3671067.1"/>
    </source>
</evidence>
<evidence type="ECO:0000313" key="3">
    <source>
        <dbReference type="Proteomes" id="UP001274830"/>
    </source>
</evidence>
<comment type="caution">
    <text evidence="2">The sequence shown here is derived from an EMBL/GenBank/DDBJ whole genome shotgun (WGS) entry which is preliminary data.</text>
</comment>
<sequence>MFLRPTRYYNSEDDGPRFPEDVEPRYPPAQGSPTVDERYQDDEEALSDAGSSGMASDEWEEIMARPRLDMNAPAEDHDCFSDEDDEDESDRGESDEDDYSNIVLDMDGGEAIRFLRALPQKGIEHIHTLAITGSQLMGDDGPSRRAWSGDIRRSRIVGPVRMHTPFGELLAHVPKLTQVDLYTPYGGNEDFYCTWGPVEIQTLLAYGHLRFPNLVFFGEDTVEALQKSTLEECYDRLMECFEDSFATHEFELEYLRPRAGTMMTTAL</sequence>
<reference evidence="2" key="1">
    <citation type="submission" date="2023-07" db="EMBL/GenBank/DDBJ databases">
        <title>Black Yeasts Isolated from many extreme environments.</title>
        <authorList>
            <person name="Coleine C."/>
            <person name="Stajich J.E."/>
            <person name="Selbmann L."/>
        </authorList>
    </citation>
    <scope>NUCLEOTIDE SEQUENCE</scope>
    <source>
        <strain evidence="2">CCFEE 5485</strain>
    </source>
</reference>